<name>A0A1Y0XWT8_ACEPA</name>
<dbReference type="EMBL" id="CP021509">
    <property type="protein sequence ID" value="ARW47389.1"/>
    <property type="molecule type" value="Genomic_DNA"/>
</dbReference>
<accession>A0A1Y0XWT8</accession>
<dbReference type="InterPro" id="IPR003959">
    <property type="entry name" value="ATPase_AAA_core"/>
</dbReference>
<sequence length="430" mass="48071">MLLNFTFSNHKSFRGEASLSLVASSLSDEASGLLSSEALPANKKGLPSAVIYGPNAAGKSAIVSAFDTMRDHVLLSHRQGKPGGGVIRFPFALDEKALKLISYFSIEFTISSVRYSYEFSTDGKSYISESLYSLFNGRTSKLYERKGGDFSFGRSLKGQNKTISNLTRPNSLFLSAAAQNDHPQLLEIFKYFQDLIIGLNIAPLSSSLSTKDKIDPRVISFLTLIGTGIVDVSIKKTPVTPKAMEMQKELRNVFKKFVGGEVEFPDDDDDKQRFELQLGHRSAEKKIKYLDISQESSGTINLLNILTPIFDALDHGKLIVIDELDESLHTQAVEAVIALFSDPLINKNGAQLVCTVHDTNILDSKFLRRDQIWFVNKDREGKSELYPLSDIKLRKQDSRERGYRQGRFGAVPHGSLESWLNYFHIERNVK</sequence>
<dbReference type="AlphaFoldDB" id="A0A1Y0XWT8"/>
<dbReference type="Pfam" id="PF13304">
    <property type="entry name" value="AAA_21"/>
    <property type="match status" value="2"/>
</dbReference>
<dbReference type="OrthoDB" id="9809324at2"/>
<protein>
    <recommendedName>
        <fullName evidence="1">ATPase AAA-type core domain-containing protein</fullName>
    </recommendedName>
</protein>
<dbReference type="PANTHER" id="PTHR40396:SF1">
    <property type="entry name" value="ATPASE AAA-TYPE CORE DOMAIN-CONTAINING PROTEIN"/>
    <property type="match status" value="1"/>
</dbReference>
<dbReference type="InterPro" id="IPR027417">
    <property type="entry name" value="P-loop_NTPase"/>
</dbReference>
<dbReference type="Proteomes" id="UP000196205">
    <property type="component" value="Chromosome"/>
</dbReference>
<organism evidence="2 3">
    <name type="scientific">Acetobacter pasteurianus subsp. pasteurianus</name>
    <dbReference type="NCBI Taxonomy" id="481145"/>
    <lineage>
        <taxon>Bacteria</taxon>
        <taxon>Pseudomonadati</taxon>
        <taxon>Pseudomonadota</taxon>
        <taxon>Alphaproteobacteria</taxon>
        <taxon>Acetobacterales</taxon>
        <taxon>Acetobacteraceae</taxon>
        <taxon>Acetobacter</taxon>
    </lineage>
</organism>
<dbReference type="PANTHER" id="PTHR40396">
    <property type="entry name" value="ATPASE-LIKE PROTEIN"/>
    <property type="match status" value="1"/>
</dbReference>
<evidence type="ECO:0000313" key="3">
    <source>
        <dbReference type="Proteomes" id="UP000196205"/>
    </source>
</evidence>
<evidence type="ECO:0000259" key="1">
    <source>
        <dbReference type="Pfam" id="PF13304"/>
    </source>
</evidence>
<dbReference type="GO" id="GO:0005524">
    <property type="term" value="F:ATP binding"/>
    <property type="evidence" value="ECO:0007669"/>
    <property type="project" value="InterPro"/>
</dbReference>
<feature type="domain" description="ATPase AAA-type core" evidence="1">
    <location>
        <begin position="278"/>
        <end position="363"/>
    </location>
</feature>
<dbReference type="SUPFAM" id="SSF52540">
    <property type="entry name" value="P-loop containing nucleoside triphosphate hydrolases"/>
    <property type="match status" value="1"/>
</dbReference>
<reference evidence="2 3" key="1">
    <citation type="submission" date="2017-05" db="EMBL/GenBank/DDBJ databases">
        <title>Genome sequence of Acetobacter pasteurianus subsp. pasteurianus strain SRCM101342.</title>
        <authorList>
            <person name="Cho S.H."/>
        </authorList>
    </citation>
    <scope>NUCLEOTIDE SEQUENCE [LARGE SCALE GENOMIC DNA]</scope>
    <source>
        <strain evidence="2 3">SRCM101342</strain>
    </source>
</reference>
<dbReference type="RefSeq" id="WP_087651614.1">
    <property type="nucleotide sequence ID" value="NZ_CP021509.1"/>
</dbReference>
<proteinExistence type="predicted"/>
<dbReference type="GO" id="GO:0016887">
    <property type="term" value="F:ATP hydrolysis activity"/>
    <property type="evidence" value="ECO:0007669"/>
    <property type="project" value="InterPro"/>
</dbReference>
<feature type="domain" description="ATPase AAA-type core" evidence="1">
    <location>
        <begin position="49"/>
        <end position="151"/>
    </location>
</feature>
<dbReference type="Gene3D" id="3.40.50.300">
    <property type="entry name" value="P-loop containing nucleotide triphosphate hydrolases"/>
    <property type="match status" value="1"/>
</dbReference>
<gene>
    <name evidence="2" type="ORF">S1001342_01043</name>
</gene>
<evidence type="ECO:0000313" key="2">
    <source>
        <dbReference type="EMBL" id="ARW47389.1"/>
    </source>
</evidence>